<reference evidence="2 3" key="1">
    <citation type="submission" date="2022-04" db="EMBL/GenBank/DDBJ databases">
        <title>Genome sequence of soybean root-associated Caulobacter segnis RL271.</title>
        <authorList>
            <person name="Longley R."/>
            <person name="Bonito G."/>
            <person name="Trigodet F."/>
            <person name="Crosson S."/>
            <person name="Fiebig A."/>
        </authorList>
    </citation>
    <scope>NUCLEOTIDE SEQUENCE [LARGE SCALE GENOMIC DNA]</scope>
    <source>
        <strain evidence="2 3">RL271</strain>
    </source>
</reference>
<name>A0ABY4ZPA7_9CAUL</name>
<evidence type="ECO:0000259" key="1">
    <source>
        <dbReference type="Pfam" id="PF02036"/>
    </source>
</evidence>
<protein>
    <submittedName>
        <fullName evidence="2">SCP2 sterol-binding domain-containing protein</fullName>
    </submittedName>
</protein>
<dbReference type="InterPro" id="IPR003033">
    <property type="entry name" value="SCP2_sterol-bd_dom"/>
</dbReference>
<keyword evidence="3" id="KW-1185">Reference proteome</keyword>
<accession>A0ABY4ZPA7</accession>
<evidence type="ECO:0000313" key="2">
    <source>
        <dbReference type="EMBL" id="USQ94459.1"/>
    </source>
</evidence>
<dbReference type="InterPro" id="IPR036527">
    <property type="entry name" value="SCP2_sterol-bd_dom_sf"/>
</dbReference>
<dbReference type="Proteomes" id="UP001057520">
    <property type="component" value="Chromosome"/>
</dbReference>
<dbReference type="Gene3D" id="3.30.1050.10">
    <property type="entry name" value="SCP2 sterol-binding domain"/>
    <property type="match status" value="1"/>
</dbReference>
<dbReference type="SUPFAM" id="SSF55718">
    <property type="entry name" value="SCP-like"/>
    <property type="match status" value="1"/>
</dbReference>
<sequence length="169" mass="18424">MAGSRRQGAKRRWEALLARPLLLPPSAFLTLSLRRLARAHPEAFVRLGEHAQRIYLIAPTDLPLAFCLRPAGTEGAIRLVAAGDAPEAAVRIRGALLDLLQLFDGTMDADAAFFSRRIQVEGDTSALVALHNALEAADLTLADLIGAPRPTRDLVNRGLSWTTQRWRSA</sequence>
<gene>
    <name evidence="2" type="ORF">MZV50_17955</name>
</gene>
<evidence type="ECO:0000313" key="3">
    <source>
        <dbReference type="Proteomes" id="UP001057520"/>
    </source>
</evidence>
<dbReference type="Pfam" id="PF02036">
    <property type="entry name" value="SCP2"/>
    <property type="match status" value="1"/>
</dbReference>
<dbReference type="EMBL" id="CP096040">
    <property type="protein sequence ID" value="USQ94459.1"/>
    <property type="molecule type" value="Genomic_DNA"/>
</dbReference>
<feature type="domain" description="SCP2" evidence="1">
    <location>
        <begin position="41"/>
        <end position="134"/>
    </location>
</feature>
<organism evidence="2 3">
    <name type="scientific">Caulobacter segnis</name>
    <dbReference type="NCBI Taxonomy" id="88688"/>
    <lineage>
        <taxon>Bacteria</taxon>
        <taxon>Pseudomonadati</taxon>
        <taxon>Pseudomonadota</taxon>
        <taxon>Alphaproteobacteria</taxon>
        <taxon>Caulobacterales</taxon>
        <taxon>Caulobacteraceae</taxon>
        <taxon>Caulobacter</taxon>
    </lineage>
</organism>
<proteinExistence type="predicted"/>